<keyword evidence="2" id="KW-1185">Reference proteome</keyword>
<evidence type="ECO:0000313" key="1">
    <source>
        <dbReference type="EMBL" id="KRZ17257.1"/>
    </source>
</evidence>
<gene>
    <name evidence="1" type="ORF">T11_5103</name>
</gene>
<dbReference type="EMBL" id="JYDP01000007">
    <property type="protein sequence ID" value="KRZ17257.1"/>
    <property type="molecule type" value="Genomic_DNA"/>
</dbReference>
<protein>
    <submittedName>
        <fullName evidence="1">Uncharacterized protein</fullName>
    </submittedName>
</protein>
<evidence type="ECO:0000313" key="2">
    <source>
        <dbReference type="Proteomes" id="UP000055024"/>
    </source>
</evidence>
<sequence length="161" mass="18277">MFVILKRKQKAVIEAACDAVKAFLPKRMSGVCRNLSAHTAISKATCSHLYARNVFNDNPATVISTTTAIDREIIKPKFPNSTRNRWYKWILRCENSNMGDVMLLQADKDPLAGIYESGPFSVTLSAGFIHYTRLFINLKRYNRQSVDLDTLSSPVVERRLH</sequence>
<proteinExistence type="predicted"/>
<organism evidence="1 2">
    <name type="scientific">Trichinella zimbabwensis</name>
    <dbReference type="NCBI Taxonomy" id="268475"/>
    <lineage>
        <taxon>Eukaryota</taxon>
        <taxon>Metazoa</taxon>
        <taxon>Ecdysozoa</taxon>
        <taxon>Nematoda</taxon>
        <taxon>Enoplea</taxon>
        <taxon>Dorylaimia</taxon>
        <taxon>Trichinellida</taxon>
        <taxon>Trichinellidae</taxon>
        <taxon>Trichinella</taxon>
    </lineage>
</organism>
<reference evidence="1 2" key="1">
    <citation type="submission" date="2015-01" db="EMBL/GenBank/DDBJ databases">
        <title>Evolution of Trichinella species and genotypes.</title>
        <authorList>
            <person name="Korhonen P.K."/>
            <person name="Edoardo P."/>
            <person name="Giuseppe L.R."/>
            <person name="Gasser R.B."/>
        </authorList>
    </citation>
    <scope>NUCLEOTIDE SEQUENCE [LARGE SCALE GENOMIC DNA]</scope>
    <source>
        <strain evidence="1">ISS1029</strain>
    </source>
</reference>
<dbReference type="Proteomes" id="UP000055024">
    <property type="component" value="Unassembled WGS sequence"/>
</dbReference>
<dbReference type="AlphaFoldDB" id="A0A0V1I2X5"/>
<comment type="caution">
    <text evidence="1">The sequence shown here is derived from an EMBL/GenBank/DDBJ whole genome shotgun (WGS) entry which is preliminary data.</text>
</comment>
<accession>A0A0V1I2X5</accession>
<name>A0A0V1I2X5_9BILA</name>